<dbReference type="Pfam" id="PF02776">
    <property type="entry name" value="TPP_enzyme_N"/>
    <property type="match status" value="1"/>
</dbReference>
<dbReference type="CDD" id="cd07035">
    <property type="entry name" value="TPP_PYR_POX_like"/>
    <property type="match status" value="1"/>
</dbReference>
<dbReference type="InterPro" id="IPR012001">
    <property type="entry name" value="Thiamin_PyroP_enz_TPP-bd_dom"/>
</dbReference>
<evidence type="ECO:0000256" key="1">
    <source>
        <dbReference type="ARBA" id="ARBA00007812"/>
    </source>
</evidence>
<dbReference type="PANTHER" id="PTHR18968:SF13">
    <property type="entry name" value="ACETOLACTATE SYNTHASE CATALYTIC SUBUNIT, MITOCHONDRIAL"/>
    <property type="match status" value="1"/>
</dbReference>
<dbReference type="PANTHER" id="PTHR18968">
    <property type="entry name" value="THIAMINE PYROPHOSPHATE ENZYMES"/>
    <property type="match status" value="1"/>
</dbReference>
<dbReference type="GO" id="GO:0005948">
    <property type="term" value="C:acetolactate synthase complex"/>
    <property type="evidence" value="ECO:0007669"/>
    <property type="project" value="TreeGrafter"/>
</dbReference>
<proteinExistence type="inferred from homology"/>
<organism evidence="3 4">
    <name type="scientific">Tectimicrobiota bacterium</name>
    <dbReference type="NCBI Taxonomy" id="2528274"/>
    <lineage>
        <taxon>Bacteria</taxon>
        <taxon>Pseudomonadati</taxon>
        <taxon>Nitrospinota/Tectimicrobiota group</taxon>
        <taxon>Candidatus Tectimicrobiota</taxon>
    </lineage>
</organism>
<dbReference type="InterPro" id="IPR045229">
    <property type="entry name" value="TPP_enz"/>
</dbReference>
<sequence>MSGAEYVSRALKAYGVTHIFFVPTVLSRALAVMDLEGTGISRIITHGEKAAVYMADGFARASGRPGITMAQIVGGLNLAAGLRDAHLAGSPVIAFTGGYDPLYRYRHDYQEAED</sequence>
<accession>A0A932ZTV8</accession>
<dbReference type="InterPro" id="IPR029061">
    <property type="entry name" value="THDP-binding"/>
</dbReference>
<dbReference type="GO" id="GO:0003984">
    <property type="term" value="F:acetolactate synthase activity"/>
    <property type="evidence" value="ECO:0007669"/>
    <property type="project" value="TreeGrafter"/>
</dbReference>
<evidence type="ECO:0000313" key="3">
    <source>
        <dbReference type="EMBL" id="MBI4252027.1"/>
    </source>
</evidence>
<dbReference type="GO" id="GO:0009099">
    <property type="term" value="P:L-valine biosynthetic process"/>
    <property type="evidence" value="ECO:0007669"/>
    <property type="project" value="TreeGrafter"/>
</dbReference>
<feature type="domain" description="Thiamine pyrophosphate enzyme N-terminal TPP-binding" evidence="2">
    <location>
        <begin position="1"/>
        <end position="110"/>
    </location>
</feature>
<dbReference type="EMBL" id="JACQRX010000270">
    <property type="protein sequence ID" value="MBI4252027.1"/>
    <property type="molecule type" value="Genomic_DNA"/>
</dbReference>
<evidence type="ECO:0000313" key="4">
    <source>
        <dbReference type="Proteomes" id="UP000752292"/>
    </source>
</evidence>
<gene>
    <name evidence="3" type="ORF">HY618_06160</name>
</gene>
<comment type="caution">
    <text evidence="3">The sequence shown here is derived from an EMBL/GenBank/DDBJ whole genome shotgun (WGS) entry which is preliminary data.</text>
</comment>
<protein>
    <submittedName>
        <fullName evidence="3">Thiamine pyrophosphate-binding protein</fullName>
    </submittedName>
</protein>
<dbReference type="Gene3D" id="3.40.50.970">
    <property type="match status" value="1"/>
</dbReference>
<dbReference type="GO" id="GO:0030976">
    <property type="term" value="F:thiamine pyrophosphate binding"/>
    <property type="evidence" value="ECO:0007669"/>
    <property type="project" value="InterPro"/>
</dbReference>
<dbReference type="GO" id="GO:0009097">
    <property type="term" value="P:isoleucine biosynthetic process"/>
    <property type="evidence" value="ECO:0007669"/>
    <property type="project" value="TreeGrafter"/>
</dbReference>
<dbReference type="GO" id="GO:0050660">
    <property type="term" value="F:flavin adenine dinucleotide binding"/>
    <property type="evidence" value="ECO:0007669"/>
    <property type="project" value="TreeGrafter"/>
</dbReference>
<dbReference type="SUPFAM" id="SSF52518">
    <property type="entry name" value="Thiamin diphosphate-binding fold (THDP-binding)"/>
    <property type="match status" value="1"/>
</dbReference>
<dbReference type="AlphaFoldDB" id="A0A932ZTV8"/>
<evidence type="ECO:0000259" key="2">
    <source>
        <dbReference type="Pfam" id="PF02776"/>
    </source>
</evidence>
<name>A0A932ZTV8_UNCTE</name>
<feature type="non-terminal residue" evidence="3">
    <location>
        <position position="114"/>
    </location>
</feature>
<comment type="similarity">
    <text evidence="1">Belongs to the TPP enzyme family.</text>
</comment>
<reference evidence="3" key="1">
    <citation type="submission" date="2020-07" db="EMBL/GenBank/DDBJ databases">
        <title>Huge and variable diversity of episymbiotic CPR bacteria and DPANN archaea in groundwater ecosystems.</title>
        <authorList>
            <person name="He C.Y."/>
            <person name="Keren R."/>
            <person name="Whittaker M."/>
            <person name="Farag I.F."/>
            <person name="Doudna J."/>
            <person name="Cate J.H.D."/>
            <person name="Banfield J.F."/>
        </authorList>
    </citation>
    <scope>NUCLEOTIDE SEQUENCE</scope>
    <source>
        <strain evidence="3">NC_groundwater_1370_Ag_S-0.2um_69_93</strain>
    </source>
</reference>
<dbReference type="Proteomes" id="UP000752292">
    <property type="component" value="Unassembled WGS sequence"/>
</dbReference>